<protein>
    <recommendedName>
        <fullName evidence="3">Response regulatory domain-containing protein</fullName>
    </recommendedName>
</protein>
<evidence type="ECO:0000259" key="3">
    <source>
        <dbReference type="PROSITE" id="PS50110"/>
    </source>
</evidence>
<dbReference type="PANTHER" id="PTHR44591">
    <property type="entry name" value="STRESS RESPONSE REGULATOR PROTEIN 1"/>
    <property type="match status" value="1"/>
</dbReference>
<dbReference type="SUPFAM" id="SSF52172">
    <property type="entry name" value="CheY-like"/>
    <property type="match status" value="1"/>
</dbReference>
<keyword evidence="1 2" id="KW-0597">Phosphoprotein</keyword>
<accession>A0A081PHS9</accession>
<dbReference type="Proteomes" id="UP000028007">
    <property type="component" value="Unassembled WGS sequence"/>
</dbReference>
<organism evidence="4 5">
    <name type="scientific">Pedobacter antarcticus 4BY</name>
    <dbReference type="NCBI Taxonomy" id="1358423"/>
    <lineage>
        <taxon>Bacteria</taxon>
        <taxon>Pseudomonadati</taxon>
        <taxon>Bacteroidota</taxon>
        <taxon>Sphingobacteriia</taxon>
        <taxon>Sphingobacteriales</taxon>
        <taxon>Sphingobacteriaceae</taxon>
        <taxon>Pedobacter</taxon>
    </lineage>
</organism>
<dbReference type="PANTHER" id="PTHR44591:SF3">
    <property type="entry name" value="RESPONSE REGULATORY DOMAIN-CONTAINING PROTEIN"/>
    <property type="match status" value="1"/>
</dbReference>
<dbReference type="InterPro" id="IPR011006">
    <property type="entry name" value="CheY-like_superfamily"/>
</dbReference>
<evidence type="ECO:0000313" key="5">
    <source>
        <dbReference type="Proteomes" id="UP000028007"/>
    </source>
</evidence>
<gene>
    <name evidence="4" type="ORF">N180_17790</name>
</gene>
<dbReference type="eggNOG" id="COG0745">
    <property type="taxonomic scope" value="Bacteria"/>
</dbReference>
<sequence length="127" mass="14581">MSYKILLIENDEKLVEVLREILENAGHQLHVLPETYDIRPIVTEFQPDLVLLDFLLPGINGGELCSQLKRMEKYQHIPVIIMSAFPRVMLSLGDYGCNAFIAKPFDLNNLLEQIEDCIHEPDRSFLA</sequence>
<reference evidence="4 5" key="1">
    <citation type="journal article" date="1992" name="Int. J. Syst. Bacteriol.">
        <title>Sphingobacterium antarcticus sp. nov. a Psychrotrophic Bacterium from the Soils of Schirmacher Oasis, Antarctica.</title>
        <authorList>
            <person name="Shivaji S."/>
            <person name="Ray M.K."/>
            <person name="Rao N.S."/>
            <person name="Saiserr L."/>
            <person name="Jagannadham M.V."/>
            <person name="Kumar G.S."/>
            <person name="Reddy G."/>
            <person name="Bhargava P.M."/>
        </authorList>
    </citation>
    <scope>NUCLEOTIDE SEQUENCE [LARGE SCALE GENOMIC DNA]</scope>
    <source>
        <strain evidence="4 5">4BY</strain>
    </source>
</reference>
<dbReference type="EMBL" id="JNFF01000047">
    <property type="protein sequence ID" value="KEQ30252.1"/>
    <property type="molecule type" value="Genomic_DNA"/>
</dbReference>
<feature type="modified residue" description="4-aspartylphosphate" evidence="2">
    <location>
        <position position="53"/>
    </location>
</feature>
<dbReference type="AlphaFoldDB" id="A0A081PHS9"/>
<dbReference type="Gene3D" id="3.40.50.2300">
    <property type="match status" value="1"/>
</dbReference>
<dbReference type="InterPro" id="IPR050595">
    <property type="entry name" value="Bact_response_regulator"/>
</dbReference>
<dbReference type="GO" id="GO:0000160">
    <property type="term" value="P:phosphorelay signal transduction system"/>
    <property type="evidence" value="ECO:0007669"/>
    <property type="project" value="InterPro"/>
</dbReference>
<dbReference type="SMART" id="SM00448">
    <property type="entry name" value="REC"/>
    <property type="match status" value="1"/>
</dbReference>
<dbReference type="RefSeq" id="WP_037440181.1">
    <property type="nucleotide sequence ID" value="NZ_JNFF01000047.1"/>
</dbReference>
<dbReference type="PROSITE" id="PS50110">
    <property type="entry name" value="RESPONSE_REGULATORY"/>
    <property type="match status" value="1"/>
</dbReference>
<evidence type="ECO:0000256" key="2">
    <source>
        <dbReference type="PROSITE-ProRule" id="PRU00169"/>
    </source>
</evidence>
<feature type="domain" description="Response regulatory" evidence="3">
    <location>
        <begin position="4"/>
        <end position="118"/>
    </location>
</feature>
<dbReference type="Pfam" id="PF00072">
    <property type="entry name" value="Response_reg"/>
    <property type="match status" value="1"/>
</dbReference>
<evidence type="ECO:0000256" key="1">
    <source>
        <dbReference type="ARBA" id="ARBA00022553"/>
    </source>
</evidence>
<evidence type="ECO:0000313" key="4">
    <source>
        <dbReference type="EMBL" id="KEQ30252.1"/>
    </source>
</evidence>
<proteinExistence type="predicted"/>
<comment type="caution">
    <text evidence="4">The sequence shown here is derived from an EMBL/GenBank/DDBJ whole genome shotgun (WGS) entry which is preliminary data.</text>
</comment>
<keyword evidence="5" id="KW-1185">Reference proteome</keyword>
<name>A0A081PHS9_9SPHI</name>
<dbReference type="OrthoDB" id="795853at2"/>
<dbReference type="InterPro" id="IPR001789">
    <property type="entry name" value="Sig_transdc_resp-reg_receiver"/>
</dbReference>